<name>A0A318NV00_SERPL</name>
<evidence type="ECO:0000313" key="2">
    <source>
        <dbReference type="Proteomes" id="UP000248196"/>
    </source>
</evidence>
<comment type="caution">
    <text evidence="1">The sequence shown here is derived from an EMBL/GenBank/DDBJ whole genome shotgun (WGS) entry which is preliminary data.</text>
</comment>
<accession>A0A318NV00</accession>
<dbReference type="EMBL" id="PESE01000009">
    <property type="protein sequence ID" value="PYD36858.1"/>
    <property type="molecule type" value="Genomic_DNA"/>
</dbReference>
<dbReference type="Proteomes" id="UP000248196">
    <property type="component" value="Unassembled WGS sequence"/>
</dbReference>
<dbReference type="AlphaFoldDB" id="A0A318NV00"/>
<proteinExistence type="predicted"/>
<sequence length="192" mass="22019">MTREEIADYILFFKRNYACARMSMMIPPEQGLVPLFKMYTGRDIGEKDSFPLKKRYGNCVFNSATLTLSGDWYSFNLKESIKAHTDNLLKRFNALEAFDYGIIVAIGQVFAEAGLYNISKEFQFFRHIRNGVAHGNTFTFNKKEPSQLAEFNGLVISKQLEGLKVLNAYGEAFINSGDLWELLDELEKQLRV</sequence>
<reference evidence="1 2" key="1">
    <citation type="submission" date="2017-11" db="EMBL/GenBank/DDBJ databases">
        <title>Genome sequence of the oocydin A producing rhizobacterium Serratia plymuthica 4Rx5.</title>
        <authorList>
            <person name="Matilla M.A."/>
            <person name="Udaondo Z."/>
            <person name="Salmond G.P.C."/>
        </authorList>
    </citation>
    <scope>NUCLEOTIDE SEQUENCE [LARGE SCALE GENOMIC DNA]</scope>
    <source>
        <strain evidence="1 2">4Rx5</strain>
    </source>
</reference>
<dbReference type="OrthoDB" id="6225467at2"/>
<protein>
    <submittedName>
        <fullName evidence="1">Uncharacterized protein</fullName>
    </submittedName>
</protein>
<dbReference type="RefSeq" id="WP_110605962.1">
    <property type="nucleotide sequence ID" value="NZ_PESE01000009.1"/>
</dbReference>
<organism evidence="1 2">
    <name type="scientific">Serratia plymuthica</name>
    <dbReference type="NCBI Taxonomy" id="82996"/>
    <lineage>
        <taxon>Bacteria</taxon>
        <taxon>Pseudomonadati</taxon>
        <taxon>Pseudomonadota</taxon>
        <taxon>Gammaproteobacteria</taxon>
        <taxon>Enterobacterales</taxon>
        <taxon>Yersiniaceae</taxon>
        <taxon>Serratia</taxon>
    </lineage>
</organism>
<gene>
    <name evidence="1" type="ORF">CT690_22675</name>
</gene>
<evidence type="ECO:0000313" key="1">
    <source>
        <dbReference type="EMBL" id="PYD36858.1"/>
    </source>
</evidence>